<dbReference type="RefSeq" id="WP_121152023.1">
    <property type="nucleotide sequence ID" value="NZ_CP032828.1"/>
</dbReference>
<keyword evidence="1" id="KW-0732">Signal</keyword>
<dbReference type="OrthoDB" id="582666at2"/>
<gene>
    <name evidence="3" type="ORF">D3Y57_01430</name>
</gene>
<dbReference type="SMART" id="SM00972">
    <property type="entry name" value="SCPU"/>
    <property type="match status" value="1"/>
</dbReference>
<name>A0A494T7Y4_SPHPE</name>
<dbReference type="KEGG" id="spha:D3Y57_01430"/>
<dbReference type="PANTHER" id="PTHR37089">
    <property type="entry name" value="PROTEIN U-RELATED"/>
    <property type="match status" value="1"/>
</dbReference>
<dbReference type="Proteomes" id="UP000276254">
    <property type="component" value="Plasmid unnamed1"/>
</dbReference>
<dbReference type="InterPro" id="IPR007893">
    <property type="entry name" value="Spore_coat_U/FanG"/>
</dbReference>
<dbReference type="EMBL" id="CP032828">
    <property type="protein sequence ID" value="AYJ85427.1"/>
    <property type="molecule type" value="Genomic_DNA"/>
</dbReference>
<evidence type="ECO:0000259" key="2">
    <source>
        <dbReference type="Pfam" id="PF05229"/>
    </source>
</evidence>
<geneLocation type="plasmid" evidence="3">
    <name>unnamed1</name>
</geneLocation>
<keyword evidence="4" id="KW-1185">Reference proteome</keyword>
<keyword evidence="3" id="KW-0614">Plasmid</keyword>
<dbReference type="PANTHER" id="PTHR37089:SF3">
    <property type="entry name" value="EXPORTED PROTEIN"/>
    <property type="match status" value="1"/>
</dbReference>
<dbReference type="AlphaFoldDB" id="A0A494T7Y4"/>
<sequence length="156" mass="15956">MGVLFAWVAIAPTPAQANCAALSLCSCTVSTTGISFGSYDPVSSANTDSTGSVRVVCTLLVALAGSYRIDLSTGSSGSYAQRTLTNGPSILNYNLYTDVAYGQIVGNGSGGSSSITSNFLALLFLDQSTTIYGRIPGSQNVSAGSYSDTITVTVTY</sequence>
<accession>A0A494T7Y4</accession>
<evidence type="ECO:0000313" key="3">
    <source>
        <dbReference type="EMBL" id="AYJ85427.1"/>
    </source>
</evidence>
<feature type="signal peptide" evidence="1">
    <location>
        <begin position="1"/>
        <end position="17"/>
    </location>
</feature>
<organism evidence="3 4">
    <name type="scientific">Sphingomonas paeninsulae</name>
    <dbReference type="NCBI Taxonomy" id="2319844"/>
    <lineage>
        <taxon>Bacteria</taxon>
        <taxon>Pseudomonadati</taxon>
        <taxon>Pseudomonadota</taxon>
        <taxon>Alphaproteobacteria</taxon>
        <taxon>Sphingomonadales</taxon>
        <taxon>Sphingomonadaceae</taxon>
        <taxon>Sphingomonas</taxon>
    </lineage>
</organism>
<dbReference type="Pfam" id="PF05229">
    <property type="entry name" value="SCPU"/>
    <property type="match status" value="1"/>
</dbReference>
<feature type="chain" id="PRO_5019788981" evidence="1">
    <location>
        <begin position="18"/>
        <end position="156"/>
    </location>
</feature>
<feature type="domain" description="Spore coat protein U/FanG" evidence="2">
    <location>
        <begin position="17"/>
        <end position="153"/>
    </location>
</feature>
<evidence type="ECO:0000313" key="4">
    <source>
        <dbReference type="Proteomes" id="UP000276254"/>
    </source>
</evidence>
<evidence type="ECO:0000256" key="1">
    <source>
        <dbReference type="SAM" id="SignalP"/>
    </source>
</evidence>
<dbReference type="InterPro" id="IPR053167">
    <property type="entry name" value="Spore_coat_component"/>
</dbReference>
<reference evidence="3 4" key="1">
    <citation type="submission" date="2018-09" db="EMBL/GenBank/DDBJ databases">
        <title>Sphingomonas peninsula sp. nov., isolated from fildes peninsula, Antarctic soil.</title>
        <authorList>
            <person name="Yingchao G."/>
        </authorList>
    </citation>
    <scope>NUCLEOTIDE SEQUENCE [LARGE SCALE GENOMIC DNA]</scope>
    <source>
        <strain evidence="3 4">YZ-8</strain>
        <plasmid evidence="3 4">unnamed1</plasmid>
    </source>
</reference>
<proteinExistence type="predicted"/>
<protein>
    <submittedName>
        <fullName evidence="3">SCPU domain-containing protein</fullName>
    </submittedName>
</protein>